<gene>
    <name evidence="2" type="ORF">I8748_19915</name>
</gene>
<name>A0A8J7HUH6_9NOST</name>
<feature type="chain" id="PRO_5035212571" description="Secreted protein" evidence="1">
    <location>
        <begin position="27"/>
        <end position="92"/>
    </location>
</feature>
<organism evidence="2 3">
    <name type="scientific">Amazonocrinis nigriterrae CENA67</name>
    <dbReference type="NCBI Taxonomy" id="2794033"/>
    <lineage>
        <taxon>Bacteria</taxon>
        <taxon>Bacillati</taxon>
        <taxon>Cyanobacteriota</taxon>
        <taxon>Cyanophyceae</taxon>
        <taxon>Nostocales</taxon>
        <taxon>Nostocaceae</taxon>
        <taxon>Amazonocrinis</taxon>
        <taxon>Amazonocrinis nigriterrae</taxon>
    </lineage>
</organism>
<sequence>MEKSMRRFLPVCLVFVGLIPAFPASAGEVVLGSDGNPTNRIETPTQIFTCDSYCVIEDWDSAGYPSQVRDGEVGGRVVVTPKQIRQRTNQAQ</sequence>
<evidence type="ECO:0000313" key="2">
    <source>
        <dbReference type="EMBL" id="MBH8564420.1"/>
    </source>
</evidence>
<evidence type="ECO:0000313" key="3">
    <source>
        <dbReference type="Proteomes" id="UP000632766"/>
    </source>
</evidence>
<proteinExistence type="predicted"/>
<dbReference type="Proteomes" id="UP000632766">
    <property type="component" value="Unassembled WGS sequence"/>
</dbReference>
<protein>
    <recommendedName>
        <fullName evidence="4">Secreted protein</fullName>
    </recommendedName>
</protein>
<dbReference type="AlphaFoldDB" id="A0A8J7HUH6"/>
<comment type="caution">
    <text evidence="2">The sequence shown here is derived from an EMBL/GenBank/DDBJ whole genome shotgun (WGS) entry which is preliminary data.</text>
</comment>
<dbReference type="EMBL" id="JAECZC010000043">
    <property type="protein sequence ID" value="MBH8564420.1"/>
    <property type="molecule type" value="Genomic_DNA"/>
</dbReference>
<accession>A0A8J7HUH6</accession>
<reference evidence="2 3" key="1">
    <citation type="journal article" date="2021" name="Int. J. Syst. Evol. Microbiol.">
        <title>Amazonocrinis nigriterrae gen. nov., sp. nov., Atlanticothrix silvestris gen. nov., sp. nov. and Dendronalium phyllosphericum gen. nov., sp. nov., nostocacean cyanobacteria from Brazilian environments.</title>
        <authorList>
            <person name="Alvarenga D.O."/>
            <person name="Andreote A.P.D."/>
            <person name="Branco L.H.Z."/>
            <person name="Delbaje E."/>
            <person name="Cruz R.B."/>
            <person name="Varani A.M."/>
            <person name="Fiore M.F."/>
        </authorList>
    </citation>
    <scope>NUCLEOTIDE SEQUENCE [LARGE SCALE GENOMIC DNA]</scope>
    <source>
        <strain evidence="2 3">CENA67</strain>
    </source>
</reference>
<keyword evidence="3" id="KW-1185">Reference proteome</keyword>
<keyword evidence="1" id="KW-0732">Signal</keyword>
<feature type="signal peptide" evidence="1">
    <location>
        <begin position="1"/>
        <end position="26"/>
    </location>
</feature>
<evidence type="ECO:0008006" key="4">
    <source>
        <dbReference type="Google" id="ProtNLM"/>
    </source>
</evidence>
<evidence type="ECO:0000256" key="1">
    <source>
        <dbReference type="SAM" id="SignalP"/>
    </source>
</evidence>
<dbReference type="RefSeq" id="WP_214662670.1">
    <property type="nucleotide sequence ID" value="NZ_JAECZC010000043.1"/>
</dbReference>